<keyword evidence="4" id="KW-0539">Nucleus</keyword>
<evidence type="ECO:0000256" key="4">
    <source>
        <dbReference type="HAMAP-Rule" id="MF_03044"/>
    </source>
</evidence>
<dbReference type="EMBL" id="JAACJL010000044">
    <property type="protein sequence ID" value="KAF4615385.1"/>
    <property type="molecule type" value="Genomic_DNA"/>
</dbReference>
<evidence type="ECO:0000256" key="2">
    <source>
        <dbReference type="ARBA" id="ARBA00022679"/>
    </source>
</evidence>
<dbReference type="Gene3D" id="3.40.50.150">
    <property type="entry name" value="Vaccinia Virus protein VP39"/>
    <property type="match status" value="1"/>
</dbReference>
<accession>A0A8H4QRF1</accession>
<dbReference type="GO" id="GO:0016433">
    <property type="term" value="F:rRNA (adenine) methyltransferase activity"/>
    <property type="evidence" value="ECO:0007669"/>
    <property type="project" value="UniProtKB-UniRule"/>
</dbReference>
<dbReference type="InterPro" id="IPR021867">
    <property type="entry name" value="Bmt2/SAMTOR"/>
</dbReference>
<sequence length="280" mass="32654">MPKVKKRKQPVVSVPAVTVQPSIAAQSCRRTIRQFHVLLKRRKQFEKDAERNKRALEEIDREIESLGGLERYQEMSSLGQEGERGGGSEKIFISWLRELDLHNPIKRSRKLQLLEVGALRPDNYKGVSSWIDNTPIDLRSRHPSIMEQDFLQLDRKENQKKWDAISLSLVLNFVPTPEDRGRMLMLAHEFLVKDGFLFLALPLPCVSNSRYLTFEHLKSLMESIGFVEVRERWRRNGKMGYWLYKTTTPSRSQLPFQKKSVLRQGQRNNFSVLLQPLTPI</sequence>
<protein>
    <recommendedName>
        <fullName evidence="4">25S rRNA adenine-N(1) methyltransferase</fullName>
        <ecNumber evidence="4">2.1.1.-</ecNumber>
    </recommendedName>
</protein>
<evidence type="ECO:0000256" key="1">
    <source>
        <dbReference type="ARBA" id="ARBA00022603"/>
    </source>
</evidence>
<comment type="similarity">
    <text evidence="4">Belongs to the BMT2 family.</text>
</comment>
<keyword evidence="1 4" id="KW-0489">Methyltransferase</keyword>
<comment type="function">
    <text evidence="4">S-adenosyl-L-methionine-dependent methyltransferase that specifically methylates the N(1) position of an adenine present in helix 65 in 25S rRNA.</text>
</comment>
<dbReference type="EC" id="2.1.1.-" evidence="4"/>
<evidence type="ECO:0000313" key="6">
    <source>
        <dbReference type="Proteomes" id="UP000521872"/>
    </source>
</evidence>
<keyword evidence="6" id="KW-1185">Reference proteome</keyword>
<gene>
    <name evidence="5" type="ORF">D9613_002889</name>
</gene>
<dbReference type="Proteomes" id="UP000521872">
    <property type="component" value="Unassembled WGS sequence"/>
</dbReference>
<dbReference type="InterPro" id="IPR029063">
    <property type="entry name" value="SAM-dependent_MTases_sf"/>
</dbReference>
<dbReference type="PANTHER" id="PTHR21008:SF1">
    <property type="entry name" value="25S RRNA (ADENINE(2142)-N(1))-METHYLTRANSFERASE"/>
    <property type="match status" value="1"/>
</dbReference>
<feature type="binding site" evidence="4">
    <location>
        <position position="137"/>
    </location>
    <ligand>
        <name>S-adenosyl-L-methionine</name>
        <dbReference type="ChEBI" id="CHEBI:59789"/>
    </ligand>
</feature>
<comment type="subcellular location">
    <subcellularLocation>
        <location evidence="4">Nucleus</location>
        <location evidence="4">Nucleolus</location>
    </subcellularLocation>
</comment>
<evidence type="ECO:0000256" key="3">
    <source>
        <dbReference type="ARBA" id="ARBA00022691"/>
    </source>
</evidence>
<dbReference type="AlphaFoldDB" id="A0A8H4QRF1"/>
<dbReference type="Pfam" id="PF11968">
    <property type="entry name" value="Bmt2"/>
    <property type="match status" value="1"/>
</dbReference>
<proteinExistence type="inferred from homology"/>
<organism evidence="5 6">
    <name type="scientific">Agrocybe pediades</name>
    <dbReference type="NCBI Taxonomy" id="84607"/>
    <lineage>
        <taxon>Eukaryota</taxon>
        <taxon>Fungi</taxon>
        <taxon>Dikarya</taxon>
        <taxon>Basidiomycota</taxon>
        <taxon>Agaricomycotina</taxon>
        <taxon>Agaricomycetes</taxon>
        <taxon>Agaricomycetidae</taxon>
        <taxon>Agaricales</taxon>
        <taxon>Agaricineae</taxon>
        <taxon>Strophariaceae</taxon>
        <taxon>Agrocybe</taxon>
    </lineage>
</organism>
<keyword evidence="3 4" id="KW-0949">S-adenosyl-L-methionine</keyword>
<dbReference type="PROSITE" id="PS51257">
    <property type="entry name" value="PROKAR_LIPOPROTEIN"/>
    <property type="match status" value="1"/>
</dbReference>
<reference evidence="5 6" key="1">
    <citation type="submission" date="2019-12" db="EMBL/GenBank/DDBJ databases">
        <authorList>
            <person name="Floudas D."/>
            <person name="Bentzer J."/>
            <person name="Ahren D."/>
            <person name="Johansson T."/>
            <person name="Persson P."/>
            <person name="Tunlid A."/>
        </authorList>
    </citation>
    <scope>NUCLEOTIDE SEQUENCE [LARGE SCALE GENOMIC DNA]</scope>
    <source>
        <strain evidence="5 6">CBS 102.39</strain>
    </source>
</reference>
<keyword evidence="2 4" id="KW-0808">Transferase</keyword>
<dbReference type="GO" id="GO:0005730">
    <property type="term" value="C:nucleolus"/>
    <property type="evidence" value="ECO:0007669"/>
    <property type="project" value="UniProtKB-SubCell"/>
</dbReference>
<dbReference type="SUPFAM" id="SSF53335">
    <property type="entry name" value="S-adenosyl-L-methionine-dependent methyltransferases"/>
    <property type="match status" value="1"/>
</dbReference>
<dbReference type="HAMAP" id="MF_03044">
    <property type="entry name" value="BMT2"/>
    <property type="match status" value="1"/>
</dbReference>
<comment type="caution">
    <text evidence="5">The sequence shown here is derived from an EMBL/GenBank/DDBJ whole genome shotgun (WGS) entry which is preliminary data.</text>
</comment>
<evidence type="ECO:0000313" key="5">
    <source>
        <dbReference type="EMBL" id="KAF4615385.1"/>
    </source>
</evidence>
<dbReference type="PANTHER" id="PTHR21008">
    <property type="entry name" value="S-ADENOSYLMETHIONINE SENSOR UPSTREAM OF MTORC1-RELATED"/>
    <property type="match status" value="1"/>
</dbReference>
<name>A0A8H4QRF1_9AGAR</name>
<feature type="binding site" evidence="4">
    <location>
        <position position="117"/>
    </location>
    <ligand>
        <name>S-adenosyl-L-methionine</name>
        <dbReference type="ChEBI" id="CHEBI:59789"/>
    </ligand>
</feature>